<feature type="non-terminal residue" evidence="2">
    <location>
        <position position="367"/>
    </location>
</feature>
<gene>
    <name evidence="2" type="ORF">CALCODRAFT_513641</name>
</gene>
<dbReference type="Gene3D" id="1.20.5.1000">
    <property type="entry name" value="arf6 gtpase in complex with a specific effector, jip4"/>
    <property type="match status" value="1"/>
</dbReference>
<feature type="compositionally biased region" description="Basic and acidic residues" evidence="1">
    <location>
        <begin position="143"/>
        <end position="161"/>
    </location>
</feature>
<proteinExistence type="predicted"/>
<sequence>ALKGEHNALKGEHNALKNEHNALKNKHDTLKNKHDTLKNEHDTLKKLKSEVEKERDGLEETRKRLEEEKTRMEGLVARWDDERKKLEESLQEKEETNKNLRVQVSDLEAALISTEGAEDGQGEDEVEDGEGEDETGPQSESWRSAEIEPVETRGSKAARRDISERVSLARQRLGCTPFSRKMPPSDVLDYLAKLDIVETEPGKLYKAMDKYLRDGEHCAELAWVGVNDLLTEVGVGTRIRKYCAFEMRWIEEQSWVAPGNQQWVHPTERLQKEMQRALELRFEENREMAVTQMKQVEAALLEYSRTYNKFISVLHVGLMLSKWCMEGILLCQRRVCGRRTGSRLNDFAGQEDWFEVERLGVQQLCAI</sequence>
<feature type="compositionally biased region" description="Acidic residues" evidence="1">
    <location>
        <begin position="116"/>
        <end position="135"/>
    </location>
</feature>
<dbReference type="Proteomes" id="UP000076842">
    <property type="component" value="Unassembled WGS sequence"/>
</dbReference>
<protein>
    <submittedName>
        <fullName evidence="2">Uncharacterized protein</fullName>
    </submittedName>
</protein>
<name>A0A166JGA2_9BASI</name>
<feature type="non-terminal residue" evidence="2">
    <location>
        <position position="1"/>
    </location>
</feature>
<dbReference type="InParanoid" id="A0A166JGA2"/>
<feature type="region of interest" description="Disordered" evidence="1">
    <location>
        <begin position="113"/>
        <end position="161"/>
    </location>
</feature>
<accession>A0A166JGA2</accession>
<evidence type="ECO:0000313" key="2">
    <source>
        <dbReference type="EMBL" id="KZT44691.1"/>
    </source>
</evidence>
<keyword evidence="3" id="KW-1185">Reference proteome</keyword>
<organism evidence="2 3">
    <name type="scientific">Calocera cornea HHB12733</name>
    <dbReference type="NCBI Taxonomy" id="1353952"/>
    <lineage>
        <taxon>Eukaryota</taxon>
        <taxon>Fungi</taxon>
        <taxon>Dikarya</taxon>
        <taxon>Basidiomycota</taxon>
        <taxon>Agaricomycotina</taxon>
        <taxon>Dacrymycetes</taxon>
        <taxon>Dacrymycetales</taxon>
        <taxon>Dacrymycetaceae</taxon>
        <taxon>Calocera</taxon>
    </lineage>
</organism>
<reference evidence="2 3" key="1">
    <citation type="journal article" date="2016" name="Mol. Biol. Evol.">
        <title>Comparative Genomics of Early-Diverging Mushroom-Forming Fungi Provides Insights into the Origins of Lignocellulose Decay Capabilities.</title>
        <authorList>
            <person name="Nagy L.G."/>
            <person name="Riley R."/>
            <person name="Tritt A."/>
            <person name="Adam C."/>
            <person name="Daum C."/>
            <person name="Floudas D."/>
            <person name="Sun H."/>
            <person name="Yadav J.S."/>
            <person name="Pangilinan J."/>
            <person name="Larsson K.H."/>
            <person name="Matsuura K."/>
            <person name="Barry K."/>
            <person name="Labutti K."/>
            <person name="Kuo R."/>
            <person name="Ohm R.A."/>
            <person name="Bhattacharya S.S."/>
            <person name="Shirouzu T."/>
            <person name="Yoshinaga Y."/>
            <person name="Martin F.M."/>
            <person name="Grigoriev I.V."/>
            <person name="Hibbett D.S."/>
        </authorList>
    </citation>
    <scope>NUCLEOTIDE SEQUENCE [LARGE SCALE GENOMIC DNA]</scope>
    <source>
        <strain evidence="2 3">HHB12733</strain>
    </source>
</reference>
<evidence type="ECO:0000313" key="3">
    <source>
        <dbReference type="Proteomes" id="UP000076842"/>
    </source>
</evidence>
<dbReference type="AlphaFoldDB" id="A0A166JGA2"/>
<dbReference type="EMBL" id="KV424399">
    <property type="protein sequence ID" value="KZT44691.1"/>
    <property type="molecule type" value="Genomic_DNA"/>
</dbReference>
<evidence type="ECO:0000256" key="1">
    <source>
        <dbReference type="SAM" id="MobiDB-lite"/>
    </source>
</evidence>
<feature type="region of interest" description="Disordered" evidence="1">
    <location>
        <begin position="1"/>
        <end position="81"/>
    </location>
</feature>